<evidence type="ECO:0000313" key="9">
    <source>
        <dbReference type="Proteomes" id="UP001271249"/>
    </source>
</evidence>
<name>A0ABU4Z0G3_9HYPH</name>
<keyword evidence="5 7" id="KW-0862">Zinc</keyword>
<dbReference type="EMBL" id="JAVIJC010000013">
    <property type="protein sequence ID" value="MDX8492715.1"/>
    <property type="molecule type" value="Genomic_DNA"/>
</dbReference>
<keyword evidence="9" id="KW-1185">Reference proteome</keyword>
<evidence type="ECO:0000256" key="1">
    <source>
        <dbReference type="ARBA" id="ARBA00000552"/>
    </source>
</evidence>
<dbReference type="Gene3D" id="2.60.120.520">
    <property type="entry name" value="pectin degrading enzyme 5-keto 4- deoxyuronate isomerase, domain 1"/>
    <property type="match status" value="1"/>
</dbReference>
<dbReference type="RefSeq" id="WP_320226698.1">
    <property type="nucleotide sequence ID" value="NZ_JAVIJC010000013.1"/>
</dbReference>
<evidence type="ECO:0000256" key="6">
    <source>
        <dbReference type="ARBA" id="ARBA00023235"/>
    </source>
</evidence>
<reference evidence="8 9" key="1">
    <citation type="submission" date="2023-08" db="EMBL/GenBank/DDBJ databases">
        <title>Implementing the SeqCode for naming new Mesorhizobium species isolated from Vachellia karroo root nodules.</title>
        <authorList>
            <person name="Van Lill M."/>
        </authorList>
    </citation>
    <scope>NUCLEOTIDE SEQUENCE [LARGE SCALE GENOMIC DNA]</scope>
    <source>
        <strain evidence="8 9">VK22B</strain>
    </source>
</reference>
<dbReference type="SUPFAM" id="SSF51182">
    <property type="entry name" value="RmlC-like cupins"/>
    <property type="match status" value="1"/>
</dbReference>
<dbReference type="PANTHER" id="PTHR38461:SF1">
    <property type="entry name" value="4-DEOXY-L-THREO-5-HEXOSULOSE-URONATE KETOL-ISOMERASE"/>
    <property type="match status" value="1"/>
</dbReference>
<comment type="function">
    <text evidence="7">Catalyzes the isomerization of 5-dehydro-4-deoxy-D-glucuronate to 3-deoxy-D-glycero-2,5-hexodiulosonate.</text>
</comment>
<keyword evidence="4 7" id="KW-0479">Metal-binding</keyword>
<feature type="binding site" evidence="7">
    <location>
        <position position="208"/>
    </location>
    <ligand>
        <name>Zn(2+)</name>
        <dbReference type="ChEBI" id="CHEBI:29105"/>
    </ligand>
</feature>
<comment type="catalytic activity">
    <reaction evidence="1 7">
        <text>5-dehydro-4-deoxy-D-glucuronate = 3-deoxy-D-glycero-2,5-hexodiulosonate</text>
        <dbReference type="Rhea" id="RHEA:23896"/>
        <dbReference type="ChEBI" id="CHEBI:17117"/>
        <dbReference type="ChEBI" id="CHEBI:29071"/>
        <dbReference type="EC" id="5.3.1.17"/>
    </reaction>
</comment>
<keyword evidence="6 7" id="KW-0413">Isomerase</keyword>
<gene>
    <name evidence="7 8" type="primary">kduI</name>
    <name evidence="8" type="ORF">RFN29_14140</name>
</gene>
<dbReference type="Gene3D" id="2.60.120.10">
    <property type="entry name" value="Jelly Rolls"/>
    <property type="match status" value="1"/>
</dbReference>
<feature type="binding site" evidence="7">
    <location>
        <position position="250"/>
    </location>
    <ligand>
        <name>Zn(2+)</name>
        <dbReference type="ChEBI" id="CHEBI:29105"/>
    </ligand>
</feature>
<dbReference type="InterPro" id="IPR007045">
    <property type="entry name" value="KduI"/>
</dbReference>
<comment type="similarity">
    <text evidence="3 7">Belongs to the KduI family.</text>
</comment>
<proteinExistence type="inferred from homology"/>
<feature type="binding site" evidence="7">
    <location>
        <position position="201"/>
    </location>
    <ligand>
        <name>Zn(2+)</name>
        <dbReference type="ChEBI" id="CHEBI:29105"/>
    </ligand>
</feature>
<accession>A0ABU4Z0G3</accession>
<comment type="pathway">
    <text evidence="2 7">Glycan metabolism; pectin degradation; 2-dehydro-3-deoxy-D-gluconate from pectin: step 4/5.</text>
</comment>
<protein>
    <recommendedName>
        <fullName evidence="7">4-deoxy-L-threo-5-hexosulose-uronate ketol-isomerase</fullName>
        <ecNumber evidence="7">5.3.1.17</ecNumber>
    </recommendedName>
    <alternativeName>
        <fullName evidence="7">5-keto-4-deoxyuronate isomerase</fullName>
    </alternativeName>
    <alternativeName>
        <fullName evidence="7">DKI isomerase</fullName>
    </alternativeName>
</protein>
<dbReference type="GO" id="GO:0008697">
    <property type="term" value="F:4-deoxy-L-threo-5-hexosulose-uronate ketol-isomerase activity"/>
    <property type="evidence" value="ECO:0007669"/>
    <property type="project" value="UniProtKB-EC"/>
</dbReference>
<feature type="binding site" evidence="7">
    <location>
        <position position="203"/>
    </location>
    <ligand>
        <name>Zn(2+)</name>
        <dbReference type="ChEBI" id="CHEBI:29105"/>
    </ligand>
</feature>
<dbReference type="InterPro" id="IPR014710">
    <property type="entry name" value="RmlC-like_jellyroll"/>
</dbReference>
<comment type="cofactor">
    <cofactor evidence="7">
        <name>Zn(2+)</name>
        <dbReference type="ChEBI" id="CHEBI:29105"/>
    </cofactor>
    <text evidence="7">Binds 1 zinc ion per subunit.</text>
</comment>
<dbReference type="InterPro" id="IPR027449">
    <property type="entry name" value="KduI_N"/>
</dbReference>
<dbReference type="PANTHER" id="PTHR38461">
    <property type="entry name" value="4-DEOXY-L-THREO-5-HEXOSULOSE-URONATE KETOL-ISOMERASE"/>
    <property type="match status" value="1"/>
</dbReference>
<comment type="caution">
    <text evidence="8">The sequence shown here is derived from an EMBL/GenBank/DDBJ whole genome shotgun (WGS) entry which is preliminary data.</text>
</comment>
<dbReference type="CDD" id="cd20294">
    <property type="entry name" value="cupin_KduI_N"/>
    <property type="match status" value="1"/>
</dbReference>
<dbReference type="InterPro" id="IPR011051">
    <property type="entry name" value="RmlC_Cupin_sf"/>
</dbReference>
<evidence type="ECO:0000256" key="4">
    <source>
        <dbReference type="ARBA" id="ARBA00022723"/>
    </source>
</evidence>
<dbReference type="PIRSF" id="PIRSF006625">
    <property type="entry name" value="KduI"/>
    <property type="match status" value="1"/>
</dbReference>
<evidence type="ECO:0000256" key="7">
    <source>
        <dbReference type="HAMAP-Rule" id="MF_00687"/>
    </source>
</evidence>
<evidence type="ECO:0000256" key="3">
    <source>
        <dbReference type="ARBA" id="ARBA00008086"/>
    </source>
</evidence>
<dbReference type="InterPro" id="IPR021120">
    <property type="entry name" value="KduI/IolB_isomerase"/>
</dbReference>
<dbReference type="CDD" id="cd20491">
    <property type="entry name" value="cupin_KduI_C"/>
    <property type="match status" value="1"/>
</dbReference>
<dbReference type="Pfam" id="PF04962">
    <property type="entry name" value="KduI"/>
    <property type="match status" value="1"/>
</dbReference>
<dbReference type="Proteomes" id="UP001271249">
    <property type="component" value="Unassembled WGS sequence"/>
</dbReference>
<sequence length="283" mass="31216">MDNEHTEFSSRFAIDPIAAAAMGTDELRHNFHIEGLFQPGLVSLTYTHYDRMIVGGAMPADKVLPLEAIKPTGTQAFLDRRELIAVNIGGAGTVTADGLPYEMTARDMVYLGMGTEQVSFASADTEKPAKFYLLSAPAHQVYPSQLIRIGDARRLDLGSQATSNERSIFQFIHADGVKTCQLVVGMTQLAPGSVWNTMPCHVHDRRMEAYLYFDLDEGARVFHFMGEPDETRHIVMRNEEAVLSPGWSIHSGAGTSNYAFIWAMAGDNVDYADVDPVALDQLR</sequence>
<evidence type="ECO:0000256" key="5">
    <source>
        <dbReference type="ARBA" id="ARBA00022833"/>
    </source>
</evidence>
<dbReference type="EC" id="5.3.1.17" evidence="7"/>
<dbReference type="NCBIfam" id="NF002091">
    <property type="entry name" value="PRK00924.1"/>
    <property type="match status" value="1"/>
</dbReference>
<evidence type="ECO:0000313" key="8">
    <source>
        <dbReference type="EMBL" id="MDX8492715.1"/>
    </source>
</evidence>
<organism evidence="8 9">
    <name type="scientific">Mesorhizobium captivum</name>
    <dbReference type="NCBI Taxonomy" id="3072319"/>
    <lineage>
        <taxon>Bacteria</taxon>
        <taxon>Pseudomonadati</taxon>
        <taxon>Pseudomonadota</taxon>
        <taxon>Alphaproteobacteria</taxon>
        <taxon>Hyphomicrobiales</taxon>
        <taxon>Phyllobacteriaceae</taxon>
        <taxon>Mesorhizobium</taxon>
    </lineage>
</organism>
<dbReference type="HAMAP" id="MF_00687">
    <property type="entry name" value="KduI"/>
    <property type="match status" value="1"/>
</dbReference>
<evidence type="ECO:0000256" key="2">
    <source>
        <dbReference type="ARBA" id="ARBA00005148"/>
    </source>
</evidence>